<sequence>MPIMKNTVSIEIYGHPIRALVDTGASISCVAASVLARLGIDRNKLQSMDATDAVAVGGEKHHSLGALSLPVSFENCIISHTFQVFEKFQHPIILGLDFLTLNKAVLDVNQNTLSLKDPISEQVLSLQINTGIARVSHSIKINPKSITSVEVFISNLPNDQSVLLEPSPDLPELGLVGAKCLIDTINNDTHFIQIINPTDDPVTLSADTCVASACCINSNMVASLDTPTSAKPLSEKQNIKEPISFDLSSSDLTGDQKQILHAFLQKHRLKRYENPDDRPSLDPPPPTEPIIDNHLPPEDADPGQPPTMIEPTLSQPNTLDENLTLDARSEPTLSQPNPALDEDLTLDDKSTPTPTTPTADTPNPTQPNDSSETFFVEKLLRYKFHKGKKLFRVKWLGHAERTWEPEETLPPSMVRKFHITKTQKGTSRKKNKKLTCFYK</sequence>
<name>A0A8W8MJY5_MAGGI</name>
<feature type="domain" description="Chromo" evidence="6">
    <location>
        <begin position="374"/>
        <end position="439"/>
    </location>
</feature>
<dbReference type="PANTHER" id="PTHR12917">
    <property type="entry name" value="ASPARTYL PROTEASE DDI-RELATED"/>
    <property type="match status" value="1"/>
</dbReference>
<dbReference type="Gene3D" id="2.40.50.40">
    <property type="match status" value="1"/>
</dbReference>
<comment type="similarity">
    <text evidence="1">Belongs to the DDI1 family.</text>
</comment>
<evidence type="ECO:0000256" key="5">
    <source>
        <dbReference type="SAM" id="MobiDB-lite"/>
    </source>
</evidence>
<keyword evidence="4" id="KW-0378">Hydrolase</keyword>
<dbReference type="InterPro" id="IPR021109">
    <property type="entry name" value="Peptidase_aspartic_dom_sf"/>
</dbReference>
<evidence type="ECO:0000313" key="8">
    <source>
        <dbReference type="Proteomes" id="UP000005408"/>
    </source>
</evidence>
<dbReference type="Pfam" id="PF00385">
    <property type="entry name" value="Chromo"/>
    <property type="match status" value="1"/>
</dbReference>
<keyword evidence="3" id="KW-0064">Aspartyl protease</keyword>
<dbReference type="SUPFAM" id="SSF54160">
    <property type="entry name" value="Chromo domain-like"/>
    <property type="match status" value="1"/>
</dbReference>
<dbReference type="GO" id="GO:0006508">
    <property type="term" value="P:proteolysis"/>
    <property type="evidence" value="ECO:0007669"/>
    <property type="project" value="UniProtKB-KW"/>
</dbReference>
<protein>
    <recommendedName>
        <fullName evidence="6">Chromo domain-containing protein</fullName>
    </recommendedName>
</protein>
<reference evidence="7" key="1">
    <citation type="submission" date="2022-08" db="UniProtKB">
        <authorList>
            <consortium name="EnsemblMetazoa"/>
        </authorList>
    </citation>
    <scope>IDENTIFICATION</scope>
    <source>
        <strain evidence="7">05x7-T-G4-1.051#20</strain>
    </source>
</reference>
<dbReference type="CDD" id="cd00024">
    <property type="entry name" value="CD_CSD"/>
    <property type="match status" value="1"/>
</dbReference>
<keyword evidence="2" id="KW-0645">Protease</keyword>
<proteinExistence type="inferred from homology"/>
<dbReference type="Gene3D" id="2.40.70.10">
    <property type="entry name" value="Acid Proteases"/>
    <property type="match status" value="1"/>
</dbReference>
<keyword evidence="8" id="KW-1185">Reference proteome</keyword>
<dbReference type="InterPro" id="IPR001969">
    <property type="entry name" value="Aspartic_peptidase_AS"/>
</dbReference>
<dbReference type="EnsemblMetazoa" id="G33336.1">
    <property type="protein sequence ID" value="G33336.1:cds"/>
    <property type="gene ID" value="G33336"/>
</dbReference>
<dbReference type="InterPro" id="IPR023780">
    <property type="entry name" value="Chromo_domain"/>
</dbReference>
<evidence type="ECO:0000313" key="7">
    <source>
        <dbReference type="EnsemblMetazoa" id="G33336.1:cds"/>
    </source>
</evidence>
<dbReference type="GO" id="GO:0004190">
    <property type="term" value="F:aspartic-type endopeptidase activity"/>
    <property type="evidence" value="ECO:0007669"/>
    <property type="project" value="UniProtKB-KW"/>
</dbReference>
<evidence type="ECO:0000256" key="4">
    <source>
        <dbReference type="ARBA" id="ARBA00022801"/>
    </source>
</evidence>
<dbReference type="PROSITE" id="PS50013">
    <property type="entry name" value="CHROMO_2"/>
    <property type="match status" value="1"/>
</dbReference>
<dbReference type="PANTHER" id="PTHR12917:SF1">
    <property type="entry name" value="AT13091P"/>
    <property type="match status" value="1"/>
</dbReference>
<evidence type="ECO:0000256" key="2">
    <source>
        <dbReference type="ARBA" id="ARBA00022670"/>
    </source>
</evidence>
<accession>A0A8W8MJY5</accession>
<dbReference type="CDD" id="cd00303">
    <property type="entry name" value="retropepsin_like"/>
    <property type="match status" value="1"/>
</dbReference>
<dbReference type="Proteomes" id="UP000005408">
    <property type="component" value="Unassembled WGS sequence"/>
</dbReference>
<evidence type="ECO:0000256" key="1">
    <source>
        <dbReference type="ARBA" id="ARBA00009136"/>
    </source>
</evidence>
<feature type="region of interest" description="Disordered" evidence="5">
    <location>
        <begin position="270"/>
        <end position="371"/>
    </location>
</feature>
<dbReference type="SUPFAM" id="SSF50630">
    <property type="entry name" value="Acid proteases"/>
    <property type="match status" value="1"/>
</dbReference>
<feature type="compositionally biased region" description="Basic and acidic residues" evidence="5">
    <location>
        <begin position="271"/>
        <end position="280"/>
    </location>
</feature>
<dbReference type="AlphaFoldDB" id="A0A8W8MJY5"/>
<dbReference type="PROSITE" id="PS00141">
    <property type="entry name" value="ASP_PROTEASE"/>
    <property type="match status" value="1"/>
</dbReference>
<feature type="compositionally biased region" description="Low complexity" evidence="5">
    <location>
        <begin position="351"/>
        <end position="369"/>
    </location>
</feature>
<evidence type="ECO:0000259" key="6">
    <source>
        <dbReference type="PROSITE" id="PS50013"/>
    </source>
</evidence>
<dbReference type="Pfam" id="PF13975">
    <property type="entry name" value="gag-asp_proteas"/>
    <property type="match status" value="1"/>
</dbReference>
<feature type="compositionally biased region" description="Polar residues" evidence="5">
    <location>
        <begin position="312"/>
        <end position="321"/>
    </location>
</feature>
<evidence type="ECO:0000256" key="3">
    <source>
        <dbReference type="ARBA" id="ARBA00022750"/>
    </source>
</evidence>
<organism evidence="7 8">
    <name type="scientific">Magallana gigas</name>
    <name type="common">Pacific oyster</name>
    <name type="synonym">Crassostrea gigas</name>
    <dbReference type="NCBI Taxonomy" id="29159"/>
    <lineage>
        <taxon>Eukaryota</taxon>
        <taxon>Metazoa</taxon>
        <taxon>Spiralia</taxon>
        <taxon>Lophotrochozoa</taxon>
        <taxon>Mollusca</taxon>
        <taxon>Bivalvia</taxon>
        <taxon>Autobranchia</taxon>
        <taxon>Pteriomorphia</taxon>
        <taxon>Ostreida</taxon>
        <taxon>Ostreoidea</taxon>
        <taxon>Ostreidae</taxon>
        <taxon>Magallana</taxon>
    </lineage>
</organism>
<dbReference type="InterPro" id="IPR000953">
    <property type="entry name" value="Chromo/chromo_shadow_dom"/>
</dbReference>
<dbReference type="InterPro" id="IPR016197">
    <property type="entry name" value="Chromo-like_dom_sf"/>
</dbReference>